<dbReference type="InterPro" id="IPR045851">
    <property type="entry name" value="AMP-bd_C_sf"/>
</dbReference>
<reference evidence="3 4" key="1">
    <citation type="submission" date="2024-02" db="EMBL/GenBank/DDBJ databases">
        <title>Haloferula sargassicola NBRC 104335.</title>
        <authorList>
            <person name="Ichikawa N."/>
            <person name="Katano-Makiyama Y."/>
            <person name="Hidaka K."/>
        </authorList>
    </citation>
    <scope>NUCLEOTIDE SEQUENCE [LARGE SCALE GENOMIC DNA]</scope>
    <source>
        <strain evidence="3 4">NBRC 104335</strain>
    </source>
</reference>
<evidence type="ECO:0000259" key="2">
    <source>
        <dbReference type="Pfam" id="PF00501"/>
    </source>
</evidence>
<evidence type="ECO:0000256" key="1">
    <source>
        <dbReference type="ARBA" id="ARBA00006432"/>
    </source>
</evidence>
<dbReference type="InterPro" id="IPR000873">
    <property type="entry name" value="AMP-dep_synth/lig_dom"/>
</dbReference>
<dbReference type="RefSeq" id="WP_353566644.1">
    <property type="nucleotide sequence ID" value="NZ_BAABRI010000008.1"/>
</dbReference>
<protein>
    <submittedName>
        <fullName evidence="3">2-succinylbenzoate--CoA ligase</fullName>
    </submittedName>
</protein>
<organism evidence="3 4">
    <name type="scientific">Haloferula sargassicola</name>
    <dbReference type="NCBI Taxonomy" id="490096"/>
    <lineage>
        <taxon>Bacteria</taxon>
        <taxon>Pseudomonadati</taxon>
        <taxon>Verrucomicrobiota</taxon>
        <taxon>Verrucomicrobiia</taxon>
        <taxon>Verrucomicrobiales</taxon>
        <taxon>Verrucomicrobiaceae</taxon>
        <taxon>Haloferula</taxon>
    </lineage>
</organism>
<keyword evidence="3" id="KW-0436">Ligase</keyword>
<comment type="similarity">
    <text evidence="1">Belongs to the ATP-dependent AMP-binding enzyme family.</text>
</comment>
<proteinExistence type="inferred from homology"/>
<evidence type="ECO:0000313" key="3">
    <source>
        <dbReference type="EMBL" id="GAA5482505.1"/>
    </source>
</evidence>
<accession>A0ABP9ULM7</accession>
<dbReference type="Pfam" id="PF00501">
    <property type="entry name" value="AMP-binding"/>
    <property type="match status" value="1"/>
</dbReference>
<feature type="domain" description="AMP-dependent synthetase/ligase" evidence="2">
    <location>
        <begin position="87"/>
        <end position="268"/>
    </location>
</feature>
<dbReference type="EMBL" id="BAABRI010000008">
    <property type="protein sequence ID" value="GAA5482505.1"/>
    <property type="molecule type" value="Genomic_DNA"/>
</dbReference>
<comment type="caution">
    <text evidence="3">The sequence shown here is derived from an EMBL/GenBank/DDBJ whole genome shotgun (WGS) entry which is preliminary data.</text>
</comment>
<dbReference type="SUPFAM" id="SSF56801">
    <property type="entry name" value="Acetyl-CoA synthetase-like"/>
    <property type="match status" value="1"/>
</dbReference>
<dbReference type="PANTHER" id="PTHR43201">
    <property type="entry name" value="ACYL-COA SYNTHETASE"/>
    <property type="match status" value="1"/>
</dbReference>
<keyword evidence="4" id="KW-1185">Reference proteome</keyword>
<dbReference type="GO" id="GO:0016874">
    <property type="term" value="F:ligase activity"/>
    <property type="evidence" value="ECO:0007669"/>
    <property type="project" value="UniProtKB-KW"/>
</dbReference>
<dbReference type="PANTHER" id="PTHR43201:SF8">
    <property type="entry name" value="ACYL-COA SYNTHETASE FAMILY MEMBER 3"/>
    <property type="match status" value="1"/>
</dbReference>
<dbReference type="Gene3D" id="3.30.300.30">
    <property type="match status" value="1"/>
</dbReference>
<dbReference type="Gene3D" id="3.40.50.12780">
    <property type="entry name" value="N-terminal domain of ligase-like"/>
    <property type="match status" value="1"/>
</dbReference>
<name>A0ABP9ULM7_9BACT</name>
<dbReference type="InterPro" id="IPR042099">
    <property type="entry name" value="ANL_N_sf"/>
</dbReference>
<dbReference type="Proteomes" id="UP001476282">
    <property type="component" value="Unassembled WGS sequence"/>
</dbReference>
<gene>
    <name evidence="3" type="primary">menE_1</name>
    <name evidence="3" type="ORF">Hsar01_01727</name>
</gene>
<evidence type="ECO:0000313" key="4">
    <source>
        <dbReference type="Proteomes" id="UP001476282"/>
    </source>
</evidence>
<sequence>MLLPRWHRTLTDHRDAPAIFHGESALSFGAIAERLDALPTATAPVIATGSALEIILATLRGWRDGQPVVPVERADGALPELDGVREGIAHVKLTPGNDGRPRGVWFTAEQLAADADRLVAAMGLRRDTPNLATVSLTHSYGYSSIVLPLLLHGIPLQTVEVPFPAVVSAAWKNHARIVLAAVPSMWRAWHRSGILENAPIALALSAGAPLALELEQAVWDAQGLKLHNFYGASECGGISYDATDRPRTDAADLGSPLLGVEVRLSDDGRFLIESDAVATCYDLHRSGEVLGEGRFLTPDHGHLAADHLILDARGGEHINVAGRKLGPGRIEAALKSTGLVDRIRVFGLPSPDPERVEEVAALVPPGTDTTALRRAASTHLAGWEIPRHWFTSRHESDFSLTRPELRKKHASGTLNTEH</sequence>